<dbReference type="GO" id="GO:0005739">
    <property type="term" value="C:mitochondrion"/>
    <property type="evidence" value="ECO:0007669"/>
    <property type="project" value="TreeGrafter"/>
</dbReference>
<dbReference type="GO" id="GO:0004550">
    <property type="term" value="F:nucleoside diphosphate kinase activity"/>
    <property type="evidence" value="ECO:0007669"/>
    <property type="project" value="TreeGrafter"/>
</dbReference>
<dbReference type="STRING" id="225164.V4B2C9"/>
<dbReference type="Pfam" id="PF02223">
    <property type="entry name" value="Thymidylate_kin"/>
    <property type="match status" value="1"/>
</dbReference>
<evidence type="ECO:0000313" key="5">
    <source>
        <dbReference type="EMBL" id="ESO82479.1"/>
    </source>
</evidence>
<dbReference type="InterPro" id="IPR039430">
    <property type="entry name" value="Thymidylate_kin-like_dom"/>
</dbReference>
<dbReference type="InterPro" id="IPR027417">
    <property type="entry name" value="P-loop_NTPase"/>
</dbReference>
<gene>
    <name evidence="5" type="ORF">LOTGIDRAFT_134559</name>
</gene>
<dbReference type="RefSeq" id="XP_009066832.1">
    <property type="nucleotide sequence ID" value="XM_009068584.1"/>
</dbReference>
<accession>V4B2C9</accession>
<name>V4B2C9_LOTGI</name>
<keyword evidence="2" id="KW-0547">Nucleotide-binding</keyword>
<dbReference type="OMA" id="SIYQWPR"/>
<dbReference type="GeneID" id="20233576"/>
<keyword evidence="3" id="KW-0067">ATP-binding</keyword>
<dbReference type="OrthoDB" id="425602at2759"/>
<dbReference type="HOGENOM" id="CLU_1643084_0_0_1"/>
<evidence type="ECO:0000256" key="2">
    <source>
        <dbReference type="ARBA" id="ARBA00022741"/>
    </source>
</evidence>
<evidence type="ECO:0000256" key="3">
    <source>
        <dbReference type="ARBA" id="ARBA00022840"/>
    </source>
</evidence>
<keyword evidence="6" id="KW-1185">Reference proteome</keyword>
<dbReference type="GO" id="GO:0004798">
    <property type="term" value="F:dTMP kinase activity"/>
    <property type="evidence" value="ECO:0007669"/>
    <property type="project" value="TreeGrafter"/>
</dbReference>
<dbReference type="EMBL" id="KB203888">
    <property type="protein sequence ID" value="ESO82479.1"/>
    <property type="molecule type" value="Genomic_DNA"/>
</dbReference>
<proteinExistence type="inferred from homology"/>
<dbReference type="SUPFAM" id="SSF52540">
    <property type="entry name" value="P-loop containing nucleoside triphosphate hydrolases"/>
    <property type="match status" value="1"/>
</dbReference>
<evidence type="ECO:0000259" key="4">
    <source>
        <dbReference type="Pfam" id="PF02223"/>
    </source>
</evidence>
<dbReference type="PANTHER" id="PTHR10344">
    <property type="entry name" value="THYMIDYLATE KINASE"/>
    <property type="match status" value="1"/>
</dbReference>
<dbReference type="GO" id="GO:0006227">
    <property type="term" value="P:dUDP biosynthetic process"/>
    <property type="evidence" value="ECO:0007669"/>
    <property type="project" value="TreeGrafter"/>
</dbReference>
<evidence type="ECO:0000313" key="6">
    <source>
        <dbReference type="Proteomes" id="UP000030746"/>
    </source>
</evidence>
<dbReference type="Proteomes" id="UP000030746">
    <property type="component" value="Unassembled WGS sequence"/>
</dbReference>
<reference evidence="5 6" key="1">
    <citation type="journal article" date="2013" name="Nature">
        <title>Insights into bilaterian evolution from three spiralian genomes.</title>
        <authorList>
            <person name="Simakov O."/>
            <person name="Marletaz F."/>
            <person name="Cho S.J."/>
            <person name="Edsinger-Gonzales E."/>
            <person name="Havlak P."/>
            <person name="Hellsten U."/>
            <person name="Kuo D.H."/>
            <person name="Larsson T."/>
            <person name="Lv J."/>
            <person name="Arendt D."/>
            <person name="Savage R."/>
            <person name="Osoegawa K."/>
            <person name="de Jong P."/>
            <person name="Grimwood J."/>
            <person name="Chapman J.A."/>
            <person name="Shapiro H."/>
            <person name="Aerts A."/>
            <person name="Otillar R.P."/>
            <person name="Terry A.Y."/>
            <person name="Boore J.L."/>
            <person name="Grigoriev I.V."/>
            <person name="Lindberg D.R."/>
            <person name="Seaver E.C."/>
            <person name="Weisblat D.A."/>
            <person name="Putnam N.H."/>
            <person name="Rokhsar D.S."/>
        </authorList>
    </citation>
    <scope>NUCLEOTIDE SEQUENCE [LARGE SCALE GENOMIC DNA]</scope>
</reference>
<dbReference type="AlphaFoldDB" id="V4B2C9"/>
<sequence length="167" mass="19116">TETQKFPFIVIEGLDAAGKSTLTETLVNKLGAVKYCTPPPVIQHLRKYFVSLPEILARAYYQLGNYIVAQDIIEECQQRPVIMDRYWHSTAAYGIANESSFADLPEKGHPIYNWPSTLLKPSLVLFLSVTESTRQQRMTGRAGEMTFEERALDKDLFFRKRLVKNPM</sequence>
<dbReference type="KEGG" id="lgi:LOTGIDRAFT_134559"/>
<feature type="domain" description="Thymidylate kinase-like" evidence="4">
    <location>
        <begin position="11"/>
        <end position="160"/>
    </location>
</feature>
<dbReference type="CTD" id="20233576"/>
<dbReference type="GO" id="GO:0006235">
    <property type="term" value="P:dTTP biosynthetic process"/>
    <property type="evidence" value="ECO:0007669"/>
    <property type="project" value="TreeGrafter"/>
</dbReference>
<dbReference type="GO" id="GO:0005524">
    <property type="term" value="F:ATP binding"/>
    <property type="evidence" value="ECO:0007669"/>
    <property type="project" value="UniProtKB-KW"/>
</dbReference>
<dbReference type="Gene3D" id="3.40.50.300">
    <property type="entry name" value="P-loop containing nucleotide triphosphate hydrolases"/>
    <property type="match status" value="1"/>
</dbReference>
<comment type="similarity">
    <text evidence="1">Belongs to the thymidylate kinase family.</text>
</comment>
<feature type="non-terminal residue" evidence="5">
    <location>
        <position position="1"/>
    </location>
</feature>
<organism evidence="5 6">
    <name type="scientific">Lottia gigantea</name>
    <name type="common">Giant owl limpet</name>
    <dbReference type="NCBI Taxonomy" id="225164"/>
    <lineage>
        <taxon>Eukaryota</taxon>
        <taxon>Metazoa</taxon>
        <taxon>Spiralia</taxon>
        <taxon>Lophotrochozoa</taxon>
        <taxon>Mollusca</taxon>
        <taxon>Gastropoda</taxon>
        <taxon>Patellogastropoda</taxon>
        <taxon>Lottioidea</taxon>
        <taxon>Lottiidae</taxon>
        <taxon>Lottia</taxon>
    </lineage>
</organism>
<dbReference type="GO" id="GO:0006233">
    <property type="term" value="P:dTDP biosynthetic process"/>
    <property type="evidence" value="ECO:0007669"/>
    <property type="project" value="TreeGrafter"/>
</dbReference>
<dbReference type="PANTHER" id="PTHR10344:SF4">
    <property type="entry name" value="UMP-CMP KINASE 2, MITOCHONDRIAL"/>
    <property type="match status" value="1"/>
</dbReference>
<protein>
    <recommendedName>
        <fullName evidence="4">Thymidylate kinase-like domain-containing protein</fullName>
    </recommendedName>
</protein>
<evidence type="ECO:0000256" key="1">
    <source>
        <dbReference type="ARBA" id="ARBA00009776"/>
    </source>
</evidence>